<comment type="similarity">
    <text evidence="2">Belongs to the sphingosine N-acyltransferase family.</text>
</comment>
<dbReference type="GO" id="GO:0046513">
    <property type="term" value="P:ceramide biosynthetic process"/>
    <property type="evidence" value="ECO:0007669"/>
    <property type="project" value="InterPro"/>
</dbReference>
<feature type="compositionally biased region" description="Acidic residues" evidence="7">
    <location>
        <begin position="381"/>
        <end position="399"/>
    </location>
</feature>
<keyword evidence="10" id="KW-0808">Transferase</keyword>
<evidence type="ECO:0000256" key="3">
    <source>
        <dbReference type="ARBA" id="ARBA00022692"/>
    </source>
</evidence>
<evidence type="ECO:0000313" key="10">
    <source>
        <dbReference type="EMBL" id="ANB11729.1"/>
    </source>
</evidence>
<evidence type="ECO:0000256" key="8">
    <source>
        <dbReference type="SAM" id="Phobius"/>
    </source>
</evidence>
<feature type="transmembrane region" description="Helical" evidence="8">
    <location>
        <begin position="237"/>
        <end position="255"/>
    </location>
</feature>
<proteinExistence type="inferred from homology"/>
<organism evidence="10 11">
    <name type="scientific">Sugiyamaella lignohabitans</name>
    <dbReference type="NCBI Taxonomy" id="796027"/>
    <lineage>
        <taxon>Eukaryota</taxon>
        <taxon>Fungi</taxon>
        <taxon>Dikarya</taxon>
        <taxon>Ascomycota</taxon>
        <taxon>Saccharomycotina</taxon>
        <taxon>Dipodascomycetes</taxon>
        <taxon>Dipodascales</taxon>
        <taxon>Trichomonascaceae</taxon>
        <taxon>Sugiyamaella</taxon>
    </lineage>
</organism>
<dbReference type="AlphaFoldDB" id="A0A167CI24"/>
<feature type="transmembrane region" description="Helical" evidence="8">
    <location>
        <begin position="342"/>
        <end position="365"/>
    </location>
</feature>
<feature type="transmembrane region" description="Helical" evidence="8">
    <location>
        <begin position="119"/>
        <end position="142"/>
    </location>
</feature>
<feature type="region of interest" description="Disordered" evidence="7">
    <location>
        <begin position="1"/>
        <end position="53"/>
    </location>
</feature>
<dbReference type="EMBL" id="CP014500">
    <property type="protein sequence ID" value="ANB11729.1"/>
    <property type="molecule type" value="Genomic_DNA"/>
</dbReference>
<feature type="transmembrane region" description="Helical" evidence="8">
    <location>
        <begin position="286"/>
        <end position="306"/>
    </location>
</feature>
<keyword evidence="4 8" id="KW-1133">Transmembrane helix</keyword>
<dbReference type="GO" id="GO:0050291">
    <property type="term" value="F:sphingosine N-acyltransferase activity"/>
    <property type="evidence" value="ECO:0007669"/>
    <property type="project" value="InterPro"/>
</dbReference>
<dbReference type="SMART" id="SM00724">
    <property type="entry name" value="TLC"/>
    <property type="match status" value="1"/>
</dbReference>
<evidence type="ECO:0000256" key="7">
    <source>
        <dbReference type="SAM" id="MobiDB-lite"/>
    </source>
</evidence>
<name>A0A167CI24_9ASCO</name>
<feature type="compositionally biased region" description="Polar residues" evidence="7">
    <location>
        <begin position="1"/>
        <end position="15"/>
    </location>
</feature>
<feature type="region of interest" description="Disordered" evidence="7">
    <location>
        <begin position="376"/>
        <end position="399"/>
    </location>
</feature>
<evidence type="ECO:0000256" key="6">
    <source>
        <dbReference type="PROSITE-ProRule" id="PRU00205"/>
    </source>
</evidence>
<dbReference type="OrthoDB" id="537032at2759"/>
<dbReference type="Proteomes" id="UP000189580">
    <property type="component" value="Chromosome c"/>
</dbReference>
<keyword evidence="5 6" id="KW-0472">Membrane</keyword>
<keyword evidence="10" id="KW-0012">Acyltransferase</keyword>
<dbReference type="InterPro" id="IPR016439">
    <property type="entry name" value="Lag1/Lac1-like"/>
</dbReference>
<dbReference type="PANTHER" id="PTHR12560">
    <property type="entry name" value="LONGEVITY ASSURANCE FACTOR 1 LAG1"/>
    <property type="match status" value="1"/>
</dbReference>
<protein>
    <submittedName>
        <fullName evidence="10">Sphingosine N-acyltransferase LAG1</fullName>
    </submittedName>
</protein>
<dbReference type="GeneID" id="30036696"/>
<evidence type="ECO:0000313" key="11">
    <source>
        <dbReference type="Proteomes" id="UP000189580"/>
    </source>
</evidence>
<evidence type="ECO:0000256" key="1">
    <source>
        <dbReference type="ARBA" id="ARBA00004141"/>
    </source>
</evidence>
<gene>
    <name evidence="10" type="primary">LAG1</name>
    <name evidence="10" type="ORF">AWJ20_4551</name>
</gene>
<dbReference type="InterPro" id="IPR006634">
    <property type="entry name" value="TLC-dom"/>
</dbReference>
<dbReference type="RefSeq" id="XP_018734206.1">
    <property type="nucleotide sequence ID" value="XM_018881631.1"/>
</dbReference>
<dbReference type="PROSITE" id="PS50922">
    <property type="entry name" value="TLC"/>
    <property type="match status" value="1"/>
</dbReference>
<accession>A0A167CI24</accession>
<feature type="domain" description="TLC" evidence="9">
    <location>
        <begin position="158"/>
        <end position="373"/>
    </location>
</feature>
<evidence type="ECO:0000256" key="4">
    <source>
        <dbReference type="ARBA" id="ARBA00022989"/>
    </source>
</evidence>
<feature type="transmembrane region" description="Helical" evidence="8">
    <location>
        <begin position="163"/>
        <end position="182"/>
    </location>
</feature>
<dbReference type="PIRSF" id="PIRSF005225">
    <property type="entry name" value="LAG1_LAC1"/>
    <property type="match status" value="1"/>
</dbReference>
<dbReference type="GO" id="GO:0016020">
    <property type="term" value="C:membrane"/>
    <property type="evidence" value="ECO:0007669"/>
    <property type="project" value="UniProtKB-SubCell"/>
</dbReference>
<feature type="compositionally biased region" description="Low complexity" evidence="7">
    <location>
        <begin position="16"/>
        <end position="30"/>
    </location>
</feature>
<keyword evidence="11" id="KW-1185">Reference proteome</keyword>
<comment type="subcellular location">
    <subcellularLocation>
        <location evidence="1">Membrane</location>
        <topology evidence="1">Multi-pass membrane protein</topology>
    </subcellularLocation>
</comment>
<evidence type="ECO:0000256" key="5">
    <source>
        <dbReference type="ARBA" id="ARBA00023136"/>
    </source>
</evidence>
<keyword evidence="3 6" id="KW-0812">Transmembrane</keyword>
<evidence type="ECO:0000256" key="2">
    <source>
        <dbReference type="ARBA" id="ARBA00009808"/>
    </source>
</evidence>
<dbReference type="PANTHER" id="PTHR12560:SF0">
    <property type="entry name" value="LD18904P"/>
    <property type="match status" value="1"/>
</dbReference>
<feature type="transmembrane region" description="Helical" evidence="8">
    <location>
        <begin position="208"/>
        <end position="225"/>
    </location>
</feature>
<reference evidence="10 11" key="1">
    <citation type="submission" date="2016-02" db="EMBL/GenBank/DDBJ databases">
        <title>Complete genome sequence and transcriptome regulation of the pentose utilising yeast Sugiyamaella lignohabitans.</title>
        <authorList>
            <person name="Bellasio M."/>
            <person name="Peymann A."/>
            <person name="Valli M."/>
            <person name="Sipitzky M."/>
            <person name="Graf A."/>
            <person name="Sauer M."/>
            <person name="Marx H."/>
            <person name="Mattanovich D."/>
        </authorList>
    </citation>
    <scope>NUCLEOTIDE SEQUENCE [LARGE SCALE GENOMIC DNA]</scope>
    <source>
        <strain evidence="10 11">CBS 10342</strain>
    </source>
</reference>
<dbReference type="Pfam" id="PF03798">
    <property type="entry name" value="TRAM_LAG1_CLN8"/>
    <property type="match status" value="1"/>
</dbReference>
<feature type="compositionally biased region" description="Polar residues" evidence="7">
    <location>
        <begin position="36"/>
        <end position="53"/>
    </location>
</feature>
<evidence type="ECO:0000259" key="9">
    <source>
        <dbReference type="PROSITE" id="PS50922"/>
    </source>
</evidence>
<dbReference type="KEGG" id="slb:AWJ20_4551"/>
<sequence>MIHGSSTTSPESFTVSIPGSSALSSRSSISHRVKPEQSQSTGKKLSDSQASNLSYRVRRSRQTWQEYLAERQTKFSLRLIAVLGLAHQIPALQPFTNKLIHIQYYDPVTEKARIGINDVFIVLTWIVLLIFIRATLMNYVFIPFARNVTGMKSKKKQVRFAEQGWSMFYYFMAWVLGMYLLAESDYAFSIQHVWIGWPHYQMSRTMKSYYLIQLACWLSQIYVLNVEEKRKDYVQMFAHHIVTCLLVTGSYYYYYTRIGHVILVLMDVVDVLLSTAKMLKYSGFSNICDVMFGIFLVGWISLRHVFFNYCTWSAMTDAFQLIDKKCYYDENGELVRCFTSQVHWTLVSMLVVLQVITLIWLWYILRVVVKILKGGSAEDNRSDDEDDEDDDESDSDKSS</sequence>